<keyword evidence="2" id="KW-1185">Reference proteome</keyword>
<evidence type="ECO:0000313" key="3">
    <source>
        <dbReference type="WBParaSite" id="TMUE_1000003333.1"/>
    </source>
</evidence>
<reference evidence="3" key="1">
    <citation type="submission" date="2019-12" db="UniProtKB">
        <authorList>
            <consortium name="WormBaseParasite"/>
        </authorList>
    </citation>
    <scope>IDENTIFICATION</scope>
</reference>
<dbReference type="WBParaSite" id="TMUE_1000003333.1">
    <property type="protein sequence ID" value="TMUE_1000003333.1"/>
    <property type="gene ID" value="WBGene00298687"/>
</dbReference>
<name>A0A5S6Q820_TRIMR</name>
<sequence>MNFMLPTLRRRSATIRPLECGSGGEILKYRRPALIRRTNERCTRGTASVGVRAEFRFAGQPAGPTVDRILAGRKLNSRPLVGAPFDPVPAPARSRGALWTTRLADPQRQPGISDTAGRAPLG</sequence>
<proteinExistence type="predicted"/>
<feature type="region of interest" description="Disordered" evidence="1">
    <location>
        <begin position="80"/>
        <end position="122"/>
    </location>
</feature>
<organism evidence="2 3">
    <name type="scientific">Trichuris muris</name>
    <name type="common">Mouse whipworm</name>
    <dbReference type="NCBI Taxonomy" id="70415"/>
    <lineage>
        <taxon>Eukaryota</taxon>
        <taxon>Metazoa</taxon>
        <taxon>Ecdysozoa</taxon>
        <taxon>Nematoda</taxon>
        <taxon>Enoplea</taxon>
        <taxon>Dorylaimia</taxon>
        <taxon>Trichinellida</taxon>
        <taxon>Trichuridae</taxon>
        <taxon>Trichuris</taxon>
    </lineage>
</organism>
<protein>
    <submittedName>
        <fullName evidence="3">Uncharacterized protein</fullName>
    </submittedName>
</protein>
<dbReference type="Proteomes" id="UP000046395">
    <property type="component" value="Unassembled WGS sequence"/>
</dbReference>
<evidence type="ECO:0000256" key="1">
    <source>
        <dbReference type="SAM" id="MobiDB-lite"/>
    </source>
</evidence>
<accession>A0A5S6Q820</accession>
<dbReference type="AlphaFoldDB" id="A0A5S6Q820"/>
<evidence type="ECO:0000313" key="2">
    <source>
        <dbReference type="Proteomes" id="UP000046395"/>
    </source>
</evidence>